<dbReference type="InterPro" id="IPR036034">
    <property type="entry name" value="PDZ_sf"/>
</dbReference>
<dbReference type="PANTHER" id="PTHR43343:SF3">
    <property type="entry name" value="PROTEASE DO-LIKE 8, CHLOROPLASTIC"/>
    <property type="match status" value="1"/>
</dbReference>
<keyword evidence="2" id="KW-0378">Hydrolase</keyword>
<dbReference type="Proteomes" id="UP000886111">
    <property type="component" value="Unassembled WGS sequence"/>
</dbReference>
<keyword evidence="1" id="KW-0645">Protease</keyword>
<evidence type="ECO:0000256" key="2">
    <source>
        <dbReference type="ARBA" id="ARBA00022801"/>
    </source>
</evidence>
<dbReference type="GO" id="GO:0006508">
    <property type="term" value="P:proteolysis"/>
    <property type="evidence" value="ECO:0007669"/>
    <property type="project" value="UniProtKB-KW"/>
</dbReference>
<dbReference type="PANTHER" id="PTHR43343">
    <property type="entry name" value="PEPTIDASE S12"/>
    <property type="match status" value="1"/>
</dbReference>
<dbReference type="SMART" id="SM00228">
    <property type="entry name" value="PDZ"/>
    <property type="match status" value="1"/>
</dbReference>
<evidence type="ECO:0000256" key="1">
    <source>
        <dbReference type="ARBA" id="ARBA00022670"/>
    </source>
</evidence>
<dbReference type="Pfam" id="PF13180">
    <property type="entry name" value="PDZ_2"/>
    <property type="match status" value="1"/>
</dbReference>
<evidence type="ECO:0000313" key="4">
    <source>
        <dbReference type="EMBL" id="HHE55593.1"/>
    </source>
</evidence>
<gene>
    <name evidence="4" type="ORF">ENL21_07405</name>
</gene>
<comment type="caution">
    <text evidence="4">The sequence shown here is derived from an EMBL/GenBank/DDBJ whole genome shotgun (WGS) entry which is preliminary data.</text>
</comment>
<reference evidence="4" key="1">
    <citation type="journal article" date="2020" name="mSystems">
        <title>Genome- and Community-Level Interaction Insights into Carbon Utilization and Element Cycling Functions of Hydrothermarchaeota in Hydrothermal Sediment.</title>
        <authorList>
            <person name="Zhou Z."/>
            <person name="Liu Y."/>
            <person name="Xu W."/>
            <person name="Pan J."/>
            <person name="Luo Z.H."/>
            <person name="Li M."/>
        </authorList>
    </citation>
    <scope>NUCLEOTIDE SEQUENCE [LARGE SCALE GENOMIC DNA]</scope>
    <source>
        <strain evidence="4">HyVt-76</strain>
    </source>
</reference>
<dbReference type="InterPro" id="IPR001478">
    <property type="entry name" value="PDZ"/>
</dbReference>
<dbReference type="Gene3D" id="2.30.42.10">
    <property type="match status" value="1"/>
</dbReference>
<dbReference type="AlphaFoldDB" id="A0A7V5H6V7"/>
<dbReference type="InterPro" id="IPR051201">
    <property type="entry name" value="Chloro_Bact_Ser_Proteases"/>
</dbReference>
<dbReference type="PROSITE" id="PS50106">
    <property type="entry name" value="PDZ"/>
    <property type="match status" value="1"/>
</dbReference>
<accession>A0A7V5H6V7</accession>
<proteinExistence type="predicted"/>
<dbReference type="SUPFAM" id="SSF50156">
    <property type="entry name" value="PDZ domain-like"/>
    <property type="match status" value="1"/>
</dbReference>
<dbReference type="GO" id="GO:0008233">
    <property type="term" value="F:peptidase activity"/>
    <property type="evidence" value="ECO:0007669"/>
    <property type="project" value="UniProtKB-KW"/>
</dbReference>
<name>A0A7V5H6V7_CALAY</name>
<evidence type="ECO:0000259" key="3">
    <source>
        <dbReference type="PROSITE" id="PS50106"/>
    </source>
</evidence>
<protein>
    <submittedName>
        <fullName evidence="4">PDZ domain-containing protein</fullName>
    </submittedName>
</protein>
<sequence>KQLAEYFGVDFGVLVKKVFKDSPAEKAGIKAGDVIYKINQKEIHDVQDLVRTINYYDPGDQVKVFLIRKGKQKEITVKLGKKKGLVSDEENLEWFPQIPPERFKMRKFKGHLWHPDEEEEMPDFDEERKIYRF</sequence>
<feature type="non-terminal residue" evidence="4">
    <location>
        <position position="1"/>
    </location>
</feature>
<dbReference type="EMBL" id="DRTD01000549">
    <property type="protein sequence ID" value="HHE55593.1"/>
    <property type="molecule type" value="Genomic_DNA"/>
</dbReference>
<feature type="domain" description="PDZ" evidence="3">
    <location>
        <begin position="1"/>
        <end position="46"/>
    </location>
</feature>
<organism evidence="4">
    <name type="scientific">Caldithrix abyssi</name>
    <dbReference type="NCBI Taxonomy" id="187145"/>
    <lineage>
        <taxon>Bacteria</taxon>
        <taxon>Pseudomonadati</taxon>
        <taxon>Calditrichota</taxon>
        <taxon>Calditrichia</taxon>
        <taxon>Calditrichales</taxon>
        <taxon>Calditrichaceae</taxon>
        <taxon>Caldithrix</taxon>
    </lineage>
</organism>